<accession>A0A9N9H838</accession>
<dbReference type="EMBL" id="CAJVPJ010005796">
    <property type="protein sequence ID" value="CAG8664121.1"/>
    <property type="molecule type" value="Genomic_DNA"/>
</dbReference>
<proteinExistence type="predicted"/>
<reference evidence="2" key="1">
    <citation type="submission" date="2021-06" db="EMBL/GenBank/DDBJ databases">
        <authorList>
            <person name="Kallberg Y."/>
            <person name="Tangrot J."/>
            <person name="Rosling A."/>
        </authorList>
    </citation>
    <scope>NUCLEOTIDE SEQUENCE</scope>
    <source>
        <strain evidence="2">IA702</strain>
    </source>
</reference>
<evidence type="ECO:0000313" key="2">
    <source>
        <dbReference type="EMBL" id="CAG8664121.1"/>
    </source>
</evidence>
<feature type="non-terminal residue" evidence="2">
    <location>
        <position position="1"/>
    </location>
</feature>
<evidence type="ECO:0000313" key="3">
    <source>
        <dbReference type="Proteomes" id="UP000789572"/>
    </source>
</evidence>
<comment type="caution">
    <text evidence="2">The sequence shown here is derived from an EMBL/GenBank/DDBJ whole genome shotgun (WGS) entry which is preliminary data.</text>
</comment>
<feature type="region of interest" description="Disordered" evidence="1">
    <location>
        <begin position="51"/>
        <end position="93"/>
    </location>
</feature>
<organism evidence="2 3">
    <name type="scientific">Paraglomus occultum</name>
    <dbReference type="NCBI Taxonomy" id="144539"/>
    <lineage>
        <taxon>Eukaryota</taxon>
        <taxon>Fungi</taxon>
        <taxon>Fungi incertae sedis</taxon>
        <taxon>Mucoromycota</taxon>
        <taxon>Glomeromycotina</taxon>
        <taxon>Glomeromycetes</taxon>
        <taxon>Paraglomerales</taxon>
        <taxon>Paraglomeraceae</taxon>
        <taxon>Paraglomus</taxon>
    </lineage>
</organism>
<evidence type="ECO:0000256" key="1">
    <source>
        <dbReference type="SAM" id="MobiDB-lite"/>
    </source>
</evidence>
<name>A0A9N9H838_9GLOM</name>
<protein>
    <submittedName>
        <fullName evidence="2">5801_t:CDS:1</fullName>
    </submittedName>
</protein>
<feature type="non-terminal residue" evidence="2">
    <location>
        <position position="123"/>
    </location>
</feature>
<sequence length="123" mass="14003">TRLDETLGVVQAKATVHNMIKLLEEEYVEKVVNHLPKQITDKQPAKCKLDQNTANLPSLSKAPSRNKVKKQKLSDQQDCEMQGDSEDSKEFSDVERQYVSTQLEKFGYMIDQDLSPETGFKSL</sequence>
<feature type="compositionally biased region" description="Polar residues" evidence="1">
    <location>
        <begin position="51"/>
        <end position="63"/>
    </location>
</feature>
<keyword evidence="3" id="KW-1185">Reference proteome</keyword>
<dbReference type="Proteomes" id="UP000789572">
    <property type="component" value="Unassembled WGS sequence"/>
</dbReference>
<gene>
    <name evidence="2" type="ORF">POCULU_LOCUS10612</name>
</gene>
<dbReference type="AlphaFoldDB" id="A0A9N9H838"/>